<name>A0A8J5G0A9_ZINOF</name>
<proteinExistence type="predicted"/>
<protein>
    <submittedName>
        <fullName evidence="2">Uncharacterized protein</fullName>
    </submittedName>
</protein>
<accession>A0A8J5G0A9</accession>
<organism evidence="2 3">
    <name type="scientific">Zingiber officinale</name>
    <name type="common">Ginger</name>
    <name type="synonym">Amomum zingiber</name>
    <dbReference type="NCBI Taxonomy" id="94328"/>
    <lineage>
        <taxon>Eukaryota</taxon>
        <taxon>Viridiplantae</taxon>
        <taxon>Streptophyta</taxon>
        <taxon>Embryophyta</taxon>
        <taxon>Tracheophyta</taxon>
        <taxon>Spermatophyta</taxon>
        <taxon>Magnoliopsida</taxon>
        <taxon>Liliopsida</taxon>
        <taxon>Zingiberales</taxon>
        <taxon>Zingiberaceae</taxon>
        <taxon>Zingiber</taxon>
    </lineage>
</organism>
<evidence type="ECO:0000256" key="1">
    <source>
        <dbReference type="SAM" id="MobiDB-lite"/>
    </source>
</evidence>
<evidence type="ECO:0000313" key="3">
    <source>
        <dbReference type="Proteomes" id="UP000734854"/>
    </source>
</evidence>
<dbReference type="Proteomes" id="UP000734854">
    <property type="component" value="Unassembled WGS sequence"/>
</dbReference>
<reference evidence="2 3" key="1">
    <citation type="submission" date="2020-08" db="EMBL/GenBank/DDBJ databases">
        <title>Plant Genome Project.</title>
        <authorList>
            <person name="Zhang R.-G."/>
        </authorList>
    </citation>
    <scope>NUCLEOTIDE SEQUENCE [LARGE SCALE GENOMIC DNA]</scope>
    <source>
        <tissue evidence="2">Rhizome</tissue>
    </source>
</reference>
<evidence type="ECO:0000313" key="2">
    <source>
        <dbReference type="EMBL" id="KAG6489039.1"/>
    </source>
</evidence>
<comment type="caution">
    <text evidence="2">The sequence shown here is derived from an EMBL/GenBank/DDBJ whole genome shotgun (WGS) entry which is preliminary data.</text>
</comment>
<feature type="region of interest" description="Disordered" evidence="1">
    <location>
        <begin position="128"/>
        <end position="153"/>
    </location>
</feature>
<sequence length="153" mass="17302">MDPIILESPSPVKSLAEGPLAGTIFDSMLKESIDRFLIEVKESYIILRLLLLKPPMPIIILLLFEDDILDLVMFKESHACDNTTKFDSRTNKRDDDLFFFDNKGRVEPAKDDDMETAEAAFLTAAYSMKSDVSKKRRKQTGHASKAKNNLNCS</sequence>
<gene>
    <name evidence="2" type="ORF">ZIOFF_050297</name>
</gene>
<keyword evidence="3" id="KW-1185">Reference proteome</keyword>
<dbReference type="EMBL" id="JACMSC010000014">
    <property type="protein sequence ID" value="KAG6489039.1"/>
    <property type="molecule type" value="Genomic_DNA"/>
</dbReference>
<dbReference type="AlphaFoldDB" id="A0A8J5G0A9"/>